<reference evidence="1 2" key="1">
    <citation type="journal article" date="2019" name="Nat. Ecol. Evol.">
        <title>Megaphylogeny resolves global patterns of mushroom evolution.</title>
        <authorList>
            <person name="Varga T."/>
            <person name="Krizsan K."/>
            <person name="Foldi C."/>
            <person name="Dima B."/>
            <person name="Sanchez-Garcia M."/>
            <person name="Sanchez-Ramirez S."/>
            <person name="Szollosi G.J."/>
            <person name="Szarkandi J.G."/>
            <person name="Papp V."/>
            <person name="Albert L."/>
            <person name="Andreopoulos W."/>
            <person name="Angelini C."/>
            <person name="Antonin V."/>
            <person name="Barry K.W."/>
            <person name="Bougher N.L."/>
            <person name="Buchanan P."/>
            <person name="Buyck B."/>
            <person name="Bense V."/>
            <person name="Catcheside P."/>
            <person name="Chovatia M."/>
            <person name="Cooper J."/>
            <person name="Damon W."/>
            <person name="Desjardin D."/>
            <person name="Finy P."/>
            <person name="Geml J."/>
            <person name="Haridas S."/>
            <person name="Hughes K."/>
            <person name="Justo A."/>
            <person name="Karasinski D."/>
            <person name="Kautmanova I."/>
            <person name="Kiss B."/>
            <person name="Kocsube S."/>
            <person name="Kotiranta H."/>
            <person name="LaButti K.M."/>
            <person name="Lechner B.E."/>
            <person name="Liimatainen K."/>
            <person name="Lipzen A."/>
            <person name="Lukacs Z."/>
            <person name="Mihaltcheva S."/>
            <person name="Morgado L.N."/>
            <person name="Niskanen T."/>
            <person name="Noordeloos M.E."/>
            <person name="Ohm R.A."/>
            <person name="Ortiz-Santana B."/>
            <person name="Ovrebo C."/>
            <person name="Racz N."/>
            <person name="Riley R."/>
            <person name="Savchenko A."/>
            <person name="Shiryaev A."/>
            <person name="Soop K."/>
            <person name="Spirin V."/>
            <person name="Szebenyi C."/>
            <person name="Tomsovsky M."/>
            <person name="Tulloss R.E."/>
            <person name="Uehling J."/>
            <person name="Grigoriev I.V."/>
            <person name="Vagvolgyi C."/>
            <person name="Papp T."/>
            <person name="Martin F.M."/>
            <person name="Miettinen O."/>
            <person name="Hibbett D.S."/>
            <person name="Nagy L.G."/>
        </authorList>
    </citation>
    <scope>NUCLEOTIDE SEQUENCE [LARGE SCALE GENOMIC DNA]</scope>
    <source>
        <strain evidence="1 2">NL-1719</strain>
    </source>
</reference>
<dbReference type="EMBL" id="ML208259">
    <property type="protein sequence ID" value="TFK76702.1"/>
    <property type="molecule type" value="Genomic_DNA"/>
</dbReference>
<accession>A0ACD3BI36</accession>
<protein>
    <submittedName>
        <fullName evidence="1">Uncharacterized protein</fullName>
    </submittedName>
</protein>
<dbReference type="Proteomes" id="UP000308600">
    <property type="component" value="Unassembled WGS sequence"/>
</dbReference>
<name>A0ACD3BI36_9AGAR</name>
<keyword evidence="2" id="KW-1185">Reference proteome</keyword>
<gene>
    <name evidence="1" type="ORF">BDN72DRAFT_4380</name>
</gene>
<evidence type="ECO:0000313" key="2">
    <source>
        <dbReference type="Proteomes" id="UP000308600"/>
    </source>
</evidence>
<organism evidence="1 2">
    <name type="scientific">Pluteus cervinus</name>
    <dbReference type="NCBI Taxonomy" id="181527"/>
    <lineage>
        <taxon>Eukaryota</taxon>
        <taxon>Fungi</taxon>
        <taxon>Dikarya</taxon>
        <taxon>Basidiomycota</taxon>
        <taxon>Agaricomycotina</taxon>
        <taxon>Agaricomycetes</taxon>
        <taxon>Agaricomycetidae</taxon>
        <taxon>Agaricales</taxon>
        <taxon>Pluteineae</taxon>
        <taxon>Pluteaceae</taxon>
        <taxon>Pluteus</taxon>
    </lineage>
</organism>
<sequence>MDPESYPFPPSSRSPPSLDNRPSLSFAPRPRLLPLPSVSPLPSPSSPRPPSVDVASRRLVYTTRRTTMDYPMTSFASLSSQNSPINLDGRSDLPLGPEHEAIILTGRAENPNTPVPGSDTASTTSASSIPMEPTTTTPAPQRRRLVRRTAAERTHVVDLTGQDEPPPGPPLHRLPLPRQIGPQSPRMTVPPSVAFRHLYERSPLFSEPTMVDDSTTSLGRSVAAREAGQVAGNGQTTQLLSFVSALERDLQALRHSMAQQQPSDPNLLNSIVTTAGHLRLSALDQRHARTVDSATAPRRSVLTRTGVPHPVPWNNLRARLWLCA</sequence>
<proteinExistence type="predicted"/>
<evidence type="ECO:0000313" key="1">
    <source>
        <dbReference type="EMBL" id="TFK76702.1"/>
    </source>
</evidence>